<dbReference type="OrthoDB" id="8762032at2"/>
<evidence type="ECO:0000313" key="3">
    <source>
        <dbReference type="EMBL" id="QCP10895.1"/>
    </source>
</evidence>
<dbReference type="AlphaFoldDB" id="A0A4P8HRE3"/>
<dbReference type="EMBL" id="CP040017">
    <property type="protein sequence ID" value="QCP10895.1"/>
    <property type="molecule type" value="Genomic_DNA"/>
</dbReference>
<feature type="region of interest" description="Disordered" evidence="1">
    <location>
        <begin position="68"/>
        <end position="103"/>
    </location>
</feature>
<reference evidence="3 4" key="1">
    <citation type="submission" date="2019-05" db="EMBL/GenBank/DDBJ databases">
        <title>Draft Genome Sequences of Six Type Strains of the Genus Massilia.</title>
        <authorList>
            <person name="Miess H."/>
            <person name="Frediansyhah A."/>
            <person name="Gross H."/>
        </authorList>
    </citation>
    <scope>NUCLEOTIDE SEQUENCE [LARGE SCALE GENOMIC DNA]</scope>
    <source>
        <strain evidence="3 4">DSMZ 26121</strain>
    </source>
</reference>
<evidence type="ECO:0000313" key="4">
    <source>
        <dbReference type="Proteomes" id="UP000298763"/>
    </source>
</evidence>
<organism evidence="2 5">
    <name type="scientific">Pseudoduganella umbonata</name>
    <dbReference type="NCBI Taxonomy" id="864828"/>
    <lineage>
        <taxon>Bacteria</taxon>
        <taxon>Pseudomonadati</taxon>
        <taxon>Pseudomonadota</taxon>
        <taxon>Betaproteobacteria</taxon>
        <taxon>Burkholderiales</taxon>
        <taxon>Oxalobacteraceae</taxon>
        <taxon>Telluria group</taxon>
        <taxon>Pseudoduganella</taxon>
    </lineage>
</organism>
<reference evidence="2 5" key="2">
    <citation type="submission" date="2020-08" db="EMBL/GenBank/DDBJ databases">
        <title>Genomic Encyclopedia of Type Strains, Phase III (KMG-III): the genomes of soil and plant-associated and newly described type strains.</title>
        <authorList>
            <person name="Whitman W."/>
        </authorList>
    </citation>
    <scope>NUCLEOTIDE SEQUENCE [LARGE SCALE GENOMIC DNA]</scope>
    <source>
        <strain evidence="2 5">CECT 7753</strain>
    </source>
</reference>
<accession>A0A4P8HRE3</accession>
<evidence type="ECO:0000313" key="5">
    <source>
        <dbReference type="Proteomes" id="UP000584325"/>
    </source>
</evidence>
<keyword evidence="4" id="KW-1185">Reference proteome</keyword>
<sequence>MTDHIEFLSRYPRRPGKLATWQPDIVGLLKGGASYRQVCLFLAENGVKADPSEVRRFMHRCGRQRFIAGAPQRPAAEKSQHAKVKSGLPKFEWKPDKPSDSTW</sequence>
<feature type="compositionally biased region" description="Basic and acidic residues" evidence="1">
    <location>
        <begin position="91"/>
        <end position="103"/>
    </location>
</feature>
<evidence type="ECO:0000313" key="2">
    <source>
        <dbReference type="EMBL" id="MBB3222583.1"/>
    </source>
</evidence>
<dbReference type="Proteomes" id="UP000584325">
    <property type="component" value="Unassembled WGS sequence"/>
</dbReference>
<proteinExistence type="predicted"/>
<dbReference type="Proteomes" id="UP000298763">
    <property type="component" value="Chromosome"/>
</dbReference>
<dbReference type="EMBL" id="JACHXS010000006">
    <property type="protein sequence ID" value="MBB3222583.1"/>
    <property type="molecule type" value="Genomic_DNA"/>
</dbReference>
<gene>
    <name evidence="3" type="ORF">FCL38_11010</name>
    <name evidence="2" type="ORF">FHS02_003406</name>
</gene>
<name>A0A4P8HRE3_9BURK</name>
<dbReference type="RefSeq" id="WP_137313773.1">
    <property type="nucleotide sequence ID" value="NZ_CP040017.1"/>
</dbReference>
<protein>
    <submittedName>
        <fullName evidence="2">Uncharacterized protein</fullName>
    </submittedName>
</protein>
<evidence type="ECO:0000256" key="1">
    <source>
        <dbReference type="SAM" id="MobiDB-lite"/>
    </source>
</evidence>